<accession>A0A0B6Z1P6</accession>
<feature type="non-terminal residue" evidence="2">
    <location>
        <position position="1"/>
    </location>
</feature>
<proteinExistence type="predicted"/>
<evidence type="ECO:0000313" key="2">
    <source>
        <dbReference type="EMBL" id="CEK61625.1"/>
    </source>
</evidence>
<feature type="compositionally biased region" description="Polar residues" evidence="1">
    <location>
        <begin position="35"/>
        <end position="44"/>
    </location>
</feature>
<feature type="compositionally biased region" description="Polar residues" evidence="1">
    <location>
        <begin position="9"/>
        <end position="23"/>
    </location>
</feature>
<gene>
    <name evidence="2" type="primary">ORF42772</name>
</gene>
<sequence>LVTALKMSAQDTSFQQQYPSSVSPHDDSEHRSKTKSPIQRSSPGPQKDSTKQIATSGDIISKSSFPTKSVSTNSPRVSPSHLTVPKPEPPERYLSGHLYLAKKLSDESVESNFFSEHTSSPSSTRTSSPVVALSKIPEQTQFSVVDTHSKNRQVNFPASFTSPPPFHPSLLQQHQQQMTYSSQAGHHDIDIPNLSIFDQGVSNYSNKCGSTDTLSTYKQDIVDNTQFTDYAHQKINCHSPDNQHYNSTESILNSYQNVLQPPKAYPFFQPEDAFQSSDRVNLRRAFSSTGNFKTAEDLHQKLDRRASGVSSSHFGEEHFVKKPQSGHLLDTSSLAYQFGHSYGLNRQNSSSDPQMHVDVGEVQDILSPISNSGDFSRNFKDLHSTNSQHFQTQQNQQRHFENQQQFERLKHLQQQQQDVSNMSSQLSKPRMSGVWGEPAKQPNLGHRSSIGGTTQNHYNPLQSHPLTPNVSHMSHFPSTTSSPNMVMASTYSPTSPYLPPHHYQPSMMYATTQHDPSAANIFPTTRRQSFPHSNYPQHHRIIQSNPFFGGIPDHHQITPNIQPVSIPFIIPEDTPIVPEDPRYTIYYHLSNVFGEQVVRIVMNRNPNEQHPNNVCKLILQYKEETGL</sequence>
<feature type="region of interest" description="Disordered" evidence="1">
    <location>
        <begin position="1"/>
        <end position="91"/>
    </location>
</feature>
<dbReference type="EMBL" id="HACG01014760">
    <property type="protein sequence ID" value="CEK61625.1"/>
    <property type="molecule type" value="Transcribed_RNA"/>
</dbReference>
<name>A0A0B6Z1P6_9EUPU</name>
<organism evidence="2">
    <name type="scientific">Arion vulgaris</name>
    <dbReference type="NCBI Taxonomy" id="1028688"/>
    <lineage>
        <taxon>Eukaryota</taxon>
        <taxon>Metazoa</taxon>
        <taxon>Spiralia</taxon>
        <taxon>Lophotrochozoa</taxon>
        <taxon>Mollusca</taxon>
        <taxon>Gastropoda</taxon>
        <taxon>Heterobranchia</taxon>
        <taxon>Euthyneura</taxon>
        <taxon>Panpulmonata</taxon>
        <taxon>Eupulmonata</taxon>
        <taxon>Stylommatophora</taxon>
        <taxon>Helicina</taxon>
        <taxon>Arionoidea</taxon>
        <taxon>Arionidae</taxon>
        <taxon>Arion</taxon>
    </lineage>
</organism>
<protein>
    <submittedName>
        <fullName evidence="2">Uncharacterized protein</fullName>
    </submittedName>
</protein>
<evidence type="ECO:0000256" key="1">
    <source>
        <dbReference type="SAM" id="MobiDB-lite"/>
    </source>
</evidence>
<reference evidence="2" key="1">
    <citation type="submission" date="2014-12" db="EMBL/GenBank/DDBJ databases">
        <title>Insight into the proteome of Arion vulgaris.</title>
        <authorList>
            <person name="Aradska J."/>
            <person name="Bulat T."/>
            <person name="Smidak R."/>
            <person name="Sarate P."/>
            <person name="Gangsoo J."/>
            <person name="Sialana F."/>
            <person name="Bilban M."/>
            <person name="Lubec G."/>
        </authorList>
    </citation>
    <scope>NUCLEOTIDE SEQUENCE</scope>
    <source>
        <tissue evidence="2">Skin</tissue>
    </source>
</reference>
<dbReference type="AlphaFoldDB" id="A0A0B6Z1P6"/>
<feature type="compositionally biased region" description="Polar residues" evidence="1">
    <location>
        <begin position="61"/>
        <end position="81"/>
    </location>
</feature>